<dbReference type="AlphaFoldDB" id="A0A382DVT6"/>
<proteinExistence type="predicted"/>
<name>A0A382DVT6_9ZZZZ</name>
<sequence length="171" mass="18756">MASVTCLLLMVKGLSSSGLNAQLRSEDLKGLTIRSIGPGIQHGSVVSIDFDMELPYNISVATQQDGFWRGPVDLWTQGEITSKHWDRLDLGSGAAVLVDRMNTRFSYLVYANGGLGLSDREIGSVKRIDPWAPEGIVLRHALHPPVLVDRRNFSSLYYGTQFVHKSTNGGL</sequence>
<feature type="non-terminal residue" evidence="1">
    <location>
        <position position="171"/>
    </location>
</feature>
<dbReference type="EMBL" id="UINC01041374">
    <property type="protein sequence ID" value="SVB42550.1"/>
    <property type="molecule type" value="Genomic_DNA"/>
</dbReference>
<evidence type="ECO:0000313" key="1">
    <source>
        <dbReference type="EMBL" id="SVB42550.1"/>
    </source>
</evidence>
<organism evidence="1">
    <name type="scientific">marine metagenome</name>
    <dbReference type="NCBI Taxonomy" id="408172"/>
    <lineage>
        <taxon>unclassified sequences</taxon>
        <taxon>metagenomes</taxon>
        <taxon>ecological metagenomes</taxon>
    </lineage>
</organism>
<reference evidence="1" key="1">
    <citation type="submission" date="2018-05" db="EMBL/GenBank/DDBJ databases">
        <authorList>
            <person name="Lanie J.A."/>
            <person name="Ng W.-L."/>
            <person name="Kazmierczak K.M."/>
            <person name="Andrzejewski T.M."/>
            <person name="Davidsen T.M."/>
            <person name="Wayne K.J."/>
            <person name="Tettelin H."/>
            <person name="Glass J.I."/>
            <person name="Rusch D."/>
            <person name="Podicherti R."/>
            <person name="Tsui H.-C.T."/>
            <person name="Winkler M.E."/>
        </authorList>
    </citation>
    <scope>NUCLEOTIDE SEQUENCE</scope>
</reference>
<protein>
    <submittedName>
        <fullName evidence="1">Uncharacterized protein</fullName>
    </submittedName>
</protein>
<gene>
    <name evidence="1" type="ORF">METZ01_LOCUS195404</name>
</gene>
<accession>A0A382DVT6</accession>